<dbReference type="AlphaFoldDB" id="A0A512B165"/>
<protein>
    <recommendedName>
        <fullName evidence="3">Transposase IS200-like domain-containing protein</fullName>
    </recommendedName>
</protein>
<evidence type="ECO:0000313" key="2">
    <source>
        <dbReference type="Proteomes" id="UP000321532"/>
    </source>
</evidence>
<keyword evidence="2" id="KW-1185">Reference proteome</keyword>
<dbReference type="GO" id="GO:0003677">
    <property type="term" value="F:DNA binding"/>
    <property type="evidence" value="ECO:0007669"/>
    <property type="project" value="InterPro"/>
</dbReference>
<organism evidence="1 2">
    <name type="scientific">Adhaeribacter aerolatus</name>
    <dbReference type="NCBI Taxonomy" id="670289"/>
    <lineage>
        <taxon>Bacteria</taxon>
        <taxon>Pseudomonadati</taxon>
        <taxon>Bacteroidota</taxon>
        <taxon>Cytophagia</taxon>
        <taxon>Cytophagales</taxon>
        <taxon>Hymenobacteraceae</taxon>
        <taxon>Adhaeribacter</taxon>
    </lineage>
</organism>
<dbReference type="GO" id="GO:0006313">
    <property type="term" value="P:DNA transposition"/>
    <property type="evidence" value="ECO:0007669"/>
    <property type="project" value="InterPro"/>
</dbReference>
<comment type="caution">
    <text evidence="1">The sequence shown here is derived from an EMBL/GenBank/DDBJ whole genome shotgun (WGS) entry which is preliminary data.</text>
</comment>
<evidence type="ECO:0000313" key="1">
    <source>
        <dbReference type="EMBL" id="GEO05708.1"/>
    </source>
</evidence>
<proteinExistence type="predicted"/>
<sequence>MHLIVSAGEGFGLSAILRDFKKFTSSTILKAIEQNPQESRRNWMLWLFKATGEKNSKNTKYQFWQQDNHPIALESNRFKEEKLYYLHQNPVAAGLVAEPEHYIYSSATDYAGGKGLINITFL</sequence>
<reference evidence="1 2" key="1">
    <citation type="submission" date="2019-07" db="EMBL/GenBank/DDBJ databases">
        <title>Whole genome shotgun sequence of Adhaeribacter aerolatus NBRC 106133.</title>
        <authorList>
            <person name="Hosoyama A."/>
            <person name="Uohara A."/>
            <person name="Ohji S."/>
            <person name="Ichikawa N."/>
        </authorList>
    </citation>
    <scope>NUCLEOTIDE SEQUENCE [LARGE SCALE GENOMIC DNA]</scope>
    <source>
        <strain evidence="1 2">NBRC 106133</strain>
    </source>
</reference>
<dbReference type="GO" id="GO:0004803">
    <property type="term" value="F:transposase activity"/>
    <property type="evidence" value="ECO:0007669"/>
    <property type="project" value="InterPro"/>
</dbReference>
<dbReference type="RefSeq" id="WP_307725552.1">
    <property type="nucleotide sequence ID" value="NZ_BJYS01000026.1"/>
</dbReference>
<accession>A0A512B165</accession>
<dbReference type="InterPro" id="IPR036515">
    <property type="entry name" value="Transposase_17_sf"/>
</dbReference>
<gene>
    <name evidence="1" type="ORF">AAE02nite_33720</name>
</gene>
<dbReference type="Gene3D" id="3.30.70.1290">
    <property type="entry name" value="Transposase IS200-like"/>
    <property type="match status" value="1"/>
</dbReference>
<name>A0A512B165_9BACT</name>
<dbReference type="Proteomes" id="UP000321532">
    <property type="component" value="Unassembled WGS sequence"/>
</dbReference>
<dbReference type="EMBL" id="BJYS01000026">
    <property type="protein sequence ID" value="GEO05708.1"/>
    <property type="molecule type" value="Genomic_DNA"/>
</dbReference>
<evidence type="ECO:0008006" key="3">
    <source>
        <dbReference type="Google" id="ProtNLM"/>
    </source>
</evidence>
<dbReference type="SUPFAM" id="SSF143422">
    <property type="entry name" value="Transposase IS200-like"/>
    <property type="match status" value="1"/>
</dbReference>